<feature type="compositionally biased region" description="Low complexity" evidence="10">
    <location>
        <begin position="271"/>
        <end position="299"/>
    </location>
</feature>
<evidence type="ECO:0000256" key="5">
    <source>
        <dbReference type="ARBA" id="ARBA00022837"/>
    </source>
</evidence>
<feature type="domain" description="Ion transport" evidence="13">
    <location>
        <begin position="2"/>
        <end position="233"/>
    </location>
</feature>
<evidence type="ECO:0000256" key="2">
    <source>
        <dbReference type="ARBA" id="ARBA00022448"/>
    </source>
</evidence>
<gene>
    <name evidence="14" type="ORF">HERI1096_LOCUS3858</name>
</gene>
<dbReference type="GO" id="GO:0005245">
    <property type="term" value="F:voltage-gated calcium channel activity"/>
    <property type="evidence" value="ECO:0007669"/>
    <property type="project" value="InterPro"/>
</dbReference>
<evidence type="ECO:0000256" key="11">
    <source>
        <dbReference type="SAM" id="Phobius"/>
    </source>
</evidence>
<keyword evidence="6 11" id="KW-1133">Transmembrane helix</keyword>
<feature type="transmembrane region" description="Helical" evidence="11">
    <location>
        <begin position="62"/>
        <end position="80"/>
    </location>
</feature>
<feature type="transmembrane region" description="Helical" evidence="11">
    <location>
        <begin position="127"/>
        <end position="150"/>
    </location>
</feature>
<reference evidence="14" key="1">
    <citation type="submission" date="2021-01" db="EMBL/GenBank/DDBJ databases">
        <authorList>
            <person name="Corre E."/>
            <person name="Pelletier E."/>
            <person name="Niang G."/>
            <person name="Scheremetjew M."/>
            <person name="Finn R."/>
            <person name="Kale V."/>
            <person name="Holt S."/>
            <person name="Cochrane G."/>
            <person name="Meng A."/>
            <person name="Brown T."/>
            <person name="Cohen L."/>
        </authorList>
    </citation>
    <scope>NUCLEOTIDE SEQUENCE</scope>
    <source>
        <strain evidence="14">CCMP281</strain>
    </source>
</reference>
<dbReference type="InterPro" id="IPR027359">
    <property type="entry name" value="Volt_channel_dom_sf"/>
</dbReference>
<evidence type="ECO:0000313" key="14">
    <source>
        <dbReference type="EMBL" id="CAE0103200.1"/>
    </source>
</evidence>
<protein>
    <recommendedName>
        <fullName evidence="13">Ion transport domain-containing protein</fullName>
    </recommendedName>
</protein>
<proteinExistence type="predicted"/>
<sequence>MILANVVVLLIEVELGARQRSPPRYLEDPTTIFFDVCFLGEAGLHLWCFGSHAYLLELRNRYALLVALITFVADSVAWWATPHARDDALRVAQLLRLLRPVRLLFSFRRFDVIIRHFLRVLPSFSGLVGAVWALFAFYAQLGVALFGGLVRLDHWSPSDPAALYAYCNFNDFGSAVLTLFELLVVNNWHDIMRQVVDVTSDWAVVYFISWYVISVVVMFNLVIAHILDGFFDGEQTFDARSGVAVEAEVDTEFVAGRQCLSSQNAFSVASPALASTPTPGPASSSHPLADGGDAPAAEADATEQSTAIGALHGRAASSNELEVSEHNV</sequence>
<accession>A0A7S3AFJ0</accession>
<dbReference type="Gene3D" id="1.10.287.70">
    <property type="match status" value="1"/>
</dbReference>
<keyword evidence="4" id="KW-0677">Repeat</keyword>
<evidence type="ECO:0000256" key="10">
    <source>
        <dbReference type="SAM" id="MobiDB-lite"/>
    </source>
</evidence>
<evidence type="ECO:0000259" key="13">
    <source>
        <dbReference type="Pfam" id="PF00520"/>
    </source>
</evidence>
<dbReference type="InterPro" id="IPR044581">
    <property type="entry name" value="TPC1_plant"/>
</dbReference>
<evidence type="ECO:0000256" key="3">
    <source>
        <dbReference type="ARBA" id="ARBA00022692"/>
    </source>
</evidence>
<dbReference type="GO" id="GO:0016020">
    <property type="term" value="C:membrane"/>
    <property type="evidence" value="ECO:0007669"/>
    <property type="project" value="UniProtKB-SubCell"/>
</dbReference>
<feature type="transmembrane region" description="Helical" evidence="11">
    <location>
        <begin position="204"/>
        <end position="227"/>
    </location>
</feature>
<evidence type="ECO:0000256" key="12">
    <source>
        <dbReference type="SAM" id="SignalP"/>
    </source>
</evidence>
<keyword evidence="5" id="KW-0106">Calcium</keyword>
<dbReference type="InterPro" id="IPR005821">
    <property type="entry name" value="Ion_trans_dom"/>
</dbReference>
<evidence type="ECO:0000256" key="9">
    <source>
        <dbReference type="ARBA" id="ARBA00023303"/>
    </source>
</evidence>
<dbReference type="SUPFAM" id="SSF81324">
    <property type="entry name" value="Voltage-gated potassium channels"/>
    <property type="match status" value="1"/>
</dbReference>
<evidence type="ECO:0000256" key="4">
    <source>
        <dbReference type="ARBA" id="ARBA00022737"/>
    </source>
</evidence>
<keyword evidence="9" id="KW-0407">Ion channel</keyword>
<comment type="subcellular location">
    <subcellularLocation>
        <location evidence="1">Membrane</location>
        <topology evidence="1">Multi-pass membrane protein</topology>
    </subcellularLocation>
</comment>
<organism evidence="14">
    <name type="scientific">Haptolina ericina</name>
    <dbReference type="NCBI Taxonomy" id="156174"/>
    <lineage>
        <taxon>Eukaryota</taxon>
        <taxon>Haptista</taxon>
        <taxon>Haptophyta</taxon>
        <taxon>Prymnesiophyceae</taxon>
        <taxon>Prymnesiales</taxon>
        <taxon>Prymnesiaceae</taxon>
        <taxon>Haptolina</taxon>
    </lineage>
</organism>
<feature type="transmembrane region" description="Helical" evidence="11">
    <location>
        <begin position="162"/>
        <end position="184"/>
    </location>
</feature>
<evidence type="ECO:0000256" key="8">
    <source>
        <dbReference type="ARBA" id="ARBA00023136"/>
    </source>
</evidence>
<evidence type="ECO:0000256" key="7">
    <source>
        <dbReference type="ARBA" id="ARBA00023065"/>
    </source>
</evidence>
<evidence type="ECO:0000256" key="1">
    <source>
        <dbReference type="ARBA" id="ARBA00004141"/>
    </source>
</evidence>
<keyword evidence="7" id="KW-0406">Ion transport</keyword>
<feature type="chain" id="PRO_5031253519" description="Ion transport domain-containing protein" evidence="12">
    <location>
        <begin position="19"/>
        <end position="328"/>
    </location>
</feature>
<evidence type="ECO:0000256" key="6">
    <source>
        <dbReference type="ARBA" id="ARBA00022989"/>
    </source>
</evidence>
<dbReference type="EMBL" id="HBHX01007008">
    <property type="protein sequence ID" value="CAE0103200.1"/>
    <property type="molecule type" value="Transcribed_RNA"/>
</dbReference>
<dbReference type="Gene3D" id="1.20.120.350">
    <property type="entry name" value="Voltage-gated potassium channels. Chain C"/>
    <property type="match status" value="1"/>
</dbReference>
<dbReference type="AlphaFoldDB" id="A0A7S3AFJ0"/>
<dbReference type="PANTHER" id="PTHR46988">
    <property type="entry name" value="TWO PORE CALCIUM CHANNEL PROTEIN 1"/>
    <property type="match status" value="1"/>
</dbReference>
<dbReference type="PANTHER" id="PTHR46988:SF2">
    <property type="entry name" value="TWO PORE CALCIUM CHANNEL PROTEIN 1"/>
    <property type="match status" value="1"/>
</dbReference>
<feature type="region of interest" description="Disordered" evidence="10">
    <location>
        <begin position="271"/>
        <end position="328"/>
    </location>
</feature>
<keyword evidence="3 11" id="KW-0812">Transmembrane</keyword>
<keyword evidence="8 11" id="KW-0472">Membrane</keyword>
<keyword evidence="2" id="KW-0813">Transport</keyword>
<dbReference type="Pfam" id="PF00520">
    <property type="entry name" value="Ion_trans"/>
    <property type="match status" value="1"/>
</dbReference>
<feature type="signal peptide" evidence="12">
    <location>
        <begin position="1"/>
        <end position="18"/>
    </location>
</feature>
<keyword evidence="12" id="KW-0732">Signal</keyword>
<name>A0A7S3AFJ0_9EUKA</name>